<name>A0A8J7W736_9EURY</name>
<keyword evidence="2" id="KW-1185">Reference proteome</keyword>
<protein>
    <submittedName>
        <fullName evidence="1">Integral membrane protein CcmA involved in cell shape determination</fullName>
    </submittedName>
</protein>
<dbReference type="EMBL" id="JWHL01000005">
    <property type="protein sequence ID" value="MBR1368916.1"/>
    <property type="molecule type" value="Genomic_DNA"/>
</dbReference>
<reference evidence="1" key="1">
    <citation type="submission" date="2014-12" db="EMBL/GenBank/DDBJ databases">
        <authorList>
            <person name="Huang H.-H."/>
            <person name="Chen S.-C."/>
            <person name="Lai M.-C."/>
        </authorList>
    </citation>
    <scope>NUCLEOTIDE SEQUENCE</scope>
    <source>
        <strain evidence="1">K1F9705b</strain>
    </source>
</reference>
<evidence type="ECO:0000313" key="2">
    <source>
        <dbReference type="Proteomes" id="UP000730161"/>
    </source>
</evidence>
<gene>
    <name evidence="1" type="ORF">RJ53_05080</name>
</gene>
<sequence length="136" mass="14699">MRVYKRKTTYLAEPGAFFEGNVHIHGNFMVPTRTHFWGRLVVDGDLELGPQSSVEGDIVCKNAVIGRESTIKGPLRVDENATICDGAHLHSVEAGGDIILRPGVSVGDVRSENSVLIYGKIQSGTLVGRNVKIIGD</sequence>
<dbReference type="InterPro" id="IPR011004">
    <property type="entry name" value="Trimer_LpxA-like_sf"/>
</dbReference>
<evidence type="ECO:0000313" key="1">
    <source>
        <dbReference type="EMBL" id="MBR1368916.1"/>
    </source>
</evidence>
<dbReference type="InterPro" id="IPR007607">
    <property type="entry name" value="BacA/B"/>
</dbReference>
<dbReference type="AlphaFoldDB" id="A0A8J7W736"/>
<comment type="caution">
    <text evidence="1">The sequence shown here is derived from an EMBL/GenBank/DDBJ whole genome shotgun (WGS) entry which is preliminary data.</text>
</comment>
<organism evidence="1 2">
    <name type="scientific">Methanocalculus chunghsingensis</name>
    <dbReference type="NCBI Taxonomy" id="156457"/>
    <lineage>
        <taxon>Archaea</taxon>
        <taxon>Methanobacteriati</taxon>
        <taxon>Methanobacteriota</taxon>
        <taxon>Stenosarchaea group</taxon>
        <taxon>Methanomicrobia</taxon>
        <taxon>Methanomicrobiales</taxon>
        <taxon>Methanocalculaceae</taxon>
        <taxon>Methanocalculus</taxon>
    </lineage>
</organism>
<accession>A0A8J7W736</accession>
<dbReference type="Proteomes" id="UP000730161">
    <property type="component" value="Unassembled WGS sequence"/>
</dbReference>
<dbReference type="RefSeq" id="WP_211530564.1">
    <property type="nucleotide sequence ID" value="NZ_JWHL01000005.1"/>
</dbReference>
<dbReference type="OrthoDB" id="114270at2157"/>
<proteinExistence type="predicted"/>
<dbReference type="Gene3D" id="2.160.10.10">
    <property type="entry name" value="Hexapeptide repeat proteins"/>
    <property type="match status" value="1"/>
</dbReference>
<dbReference type="SUPFAM" id="SSF51161">
    <property type="entry name" value="Trimeric LpxA-like enzymes"/>
    <property type="match status" value="1"/>
</dbReference>
<dbReference type="Pfam" id="PF04519">
    <property type="entry name" value="Bactofilin"/>
    <property type="match status" value="1"/>
</dbReference>